<feature type="region of interest" description="Disordered" evidence="1">
    <location>
        <begin position="381"/>
        <end position="402"/>
    </location>
</feature>
<dbReference type="Proteomes" id="UP000001399">
    <property type="component" value="Chromosome"/>
</dbReference>
<proteinExistence type="predicted"/>
<organism evidence="2 3">
    <name type="scientific">Rhodomicrobium vannielii (strain ATCC 17100 / DSM 162 / LMG 4299 / NCIMB 10020 / ATH 3.1.1)</name>
    <dbReference type="NCBI Taxonomy" id="648757"/>
    <lineage>
        <taxon>Bacteria</taxon>
        <taxon>Pseudomonadati</taxon>
        <taxon>Pseudomonadota</taxon>
        <taxon>Alphaproteobacteria</taxon>
        <taxon>Hyphomicrobiales</taxon>
        <taxon>Hyphomicrobiaceae</taxon>
        <taxon>Rhodomicrobium</taxon>
    </lineage>
</organism>
<dbReference type="InterPro" id="IPR032427">
    <property type="entry name" value="P22_portal"/>
</dbReference>
<name>E3I2Q6_RHOVT</name>
<reference evidence="3" key="1">
    <citation type="journal article" date="2011" name="J. Bacteriol.">
        <title>Genome sequences of eight morphologically diverse alphaproteobacteria.</title>
        <authorList>
            <consortium name="US DOE Joint Genome Institute"/>
            <person name="Brown P.J."/>
            <person name="Kysela D.T."/>
            <person name="Buechlein A."/>
            <person name="Hemmerich C."/>
            <person name="Brun Y.V."/>
        </authorList>
    </citation>
    <scope>NUCLEOTIDE SEQUENCE [LARGE SCALE GENOMIC DNA]</scope>
    <source>
        <strain evidence="3">ATCC 17100 / ATH 3.1.1 / DSM 162 / LMG 4299</strain>
    </source>
</reference>
<evidence type="ECO:0000313" key="3">
    <source>
        <dbReference type="Proteomes" id="UP000001399"/>
    </source>
</evidence>
<dbReference type="KEGG" id="rva:Rvan_3316"/>
<dbReference type="Pfam" id="PF16510">
    <property type="entry name" value="P22_portal"/>
    <property type="match status" value="1"/>
</dbReference>
<evidence type="ECO:0000313" key="2">
    <source>
        <dbReference type="EMBL" id="ADP72501.1"/>
    </source>
</evidence>
<dbReference type="eggNOG" id="ENOG502Z9DD">
    <property type="taxonomic scope" value="Bacteria"/>
</dbReference>
<dbReference type="EMBL" id="CP002292">
    <property type="protein sequence ID" value="ADP72501.1"/>
    <property type="molecule type" value="Genomic_DNA"/>
</dbReference>
<protein>
    <recommendedName>
        <fullName evidence="4">Phage P22-like portal protein</fullName>
    </recommendedName>
</protein>
<dbReference type="AlphaFoldDB" id="E3I2Q6"/>
<dbReference type="HOGENOM" id="CLU_015097_1_0_5"/>
<evidence type="ECO:0000256" key="1">
    <source>
        <dbReference type="SAM" id="MobiDB-lite"/>
    </source>
</evidence>
<keyword evidence="3" id="KW-1185">Reference proteome</keyword>
<dbReference type="STRING" id="648757.Rvan_3316"/>
<gene>
    <name evidence="2" type="ordered locus">Rvan_3316</name>
</gene>
<sequence>MSKSIARSALASAKEVPLPQIDIVREARERLEAAWLQDRENREDAFTDLKFLAGDQWPAAVRQQREAQSRPCLTINRLPQFVHQVANSVRMNPPQIKAIPAGGEATEALAEIYSGLFRHIQYRSNATHVFAHAVHYAVACGIGHFRLATDYIDDNAFEQEILIRRIQHPLSVFWDPAAIEPSRADADYCLVSEMIGKKEFEARFPHAAATDFDTPSDGNAESGLFWASRDAVRVCEYWVKRPVVRTIARLARGETVDITGVDPAELPRLGIVATRKVRSHKVERYLLSGSEVLEGPNAWAGRYIPIFPVIGAETALETKTVRSGLIRAARDPQQLYNFWRSAAVEAIALAPRSPFLATPAMIAKFKAQWDTQNTVARPYLLYEPDPDAPGSRPTREPPPGVPTALTQESAIAADEMKATTGIYDAALGARSNEISGVAIRARESQGGNAALHYQDNLMATLHHLGKALIDLVPKIYDSERTLRIMREDDSHDPVRINAAVMGVDGKPMLLNDLSQGIYDVRVKIGPAYATRRSEAADAMLQFIRAVPQAAGIAGDLVAKNMDWPGADEIAARLKRTLPPQVTGETLSAEAQAAQARQQALAEAELARAQSMAAKSGADAAKAEAAAQQAALDAAKAEAELRATAVAAESPAAAI</sequence>
<evidence type="ECO:0008006" key="4">
    <source>
        <dbReference type="Google" id="ProtNLM"/>
    </source>
</evidence>
<accession>E3I2Q6</accession>